<keyword evidence="1" id="KW-0547">Nucleotide-binding</keyword>
<proteinExistence type="predicted"/>
<dbReference type="InterPro" id="IPR029000">
    <property type="entry name" value="Cyclophilin-like_dom_sf"/>
</dbReference>
<dbReference type="GeneID" id="83881084"/>
<dbReference type="RefSeq" id="WP_058311268.1">
    <property type="nucleotide sequence ID" value="NZ_CYTW01000002.1"/>
</dbReference>
<keyword evidence="3" id="KW-0067">ATP-binding</keyword>
<name>A0A0P1I8S1_9RHOB</name>
<dbReference type="SUPFAM" id="SSF50891">
    <property type="entry name" value="Cyclophilin-like"/>
    <property type="match status" value="1"/>
</dbReference>
<dbReference type="InterPro" id="IPR003778">
    <property type="entry name" value="CT_A_B"/>
</dbReference>
<sequence length="339" mass="35603">MTDARLRVSFAGPLVTFQDAGRPGHMRFGVSASGPMDRLSHTAANVALGNAPDATAIEVSMGGLVLECLDGEVSLSLTGGAFTVDRSGDMFDSWSIFSLSAGEKVTIRPGASGSWAYLAFAGTIEARRWLGHTATHSTSGFGGGQLVTGQTIDITDASLREDRHGTIDRPGFLETGAKMRVVLGPQDQHFTPEAVEAFQSSPFALTDAFDRMGVRLAGPTLDLKAALSLPSEPVTRGSVQVAGDGVPTVLLADHQTTGGYPKIATLISEDIDRISQLRARDPVAFTAITPAEAIQTTRATAAVRNGYLDAISHPKGTLSQRLLRENLISGVITGTDPDT</sequence>
<evidence type="ECO:0000313" key="5">
    <source>
        <dbReference type="EMBL" id="CUJ98236.1"/>
    </source>
</evidence>
<evidence type="ECO:0000256" key="3">
    <source>
        <dbReference type="ARBA" id="ARBA00022840"/>
    </source>
</evidence>
<organism evidence="5 6">
    <name type="scientific">Shimia thalassica</name>
    <dbReference type="NCBI Taxonomy" id="1715693"/>
    <lineage>
        <taxon>Bacteria</taxon>
        <taxon>Pseudomonadati</taxon>
        <taxon>Pseudomonadota</taxon>
        <taxon>Alphaproteobacteria</taxon>
        <taxon>Rhodobacterales</taxon>
        <taxon>Roseobacteraceae</taxon>
    </lineage>
</organism>
<dbReference type="InterPro" id="IPR052708">
    <property type="entry name" value="PxpC"/>
</dbReference>
<feature type="domain" description="Carboxyltransferase" evidence="4">
    <location>
        <begin position="27"/>
        <end position="303"/>
    </location>
</feature>
<dbReference type="PANTHER" id="PTHR43309:SF5">
    <property type="entry name" value="5-OXOPROLINASE SUBUNIT C"/>
    <property type="match status" value="1"/>
</dbReference>
<evidence type="ECO:0000313" key="6">
    <source>
        <dbReference type="Proteomes" id="UP000051870"/>
    </source>
</evidence>
<dbReference type="EMBL" id="CYTW01000002">
    <property type="protein sequence ID" value="CUJ98236.1"/>
    <property type="molecule type" value="Genomic_DNA"/>
</dbReference>
<dbReference type="GO" id="GO:0016787">
    <property type="term" value="F:hydrolase activity"/>
    <property type="evidence" value="ECO:0007669"/>
    <property type="project" value="UniProtKB-KW"/>
</dbReference>
<gene>
    <name evidence="5" type="primary">kipA</name>
    <name evidence="5" type="ORF">PH7735_02052</name>
</gene>
<dbReference type="GO" id="GO:0005524">
    <property type="term" value="F:ATP binding"/>
    <property type="evidence" value="ECO:0007669"/>
    <property type="project" value="UniProtKB-KW"/>
</dbReference>
<keyword evidence="6" id="KW-1185">Reference proteome</keyword>
<dbReference type="Pfam" id="PF02626">
    <property type="entry name" value="CT_A_B"/>
    <property type="match status" value="1"/>
</dbReference>
<evidence type="ECO:0000256" key="1">
    <source>
        <dbReference type="ARBA" id="ARBA00022741"/>
    </source>
</evidence>
<dbReference type="SMART" id="SM00797">
    <property type="entry name" value="AHS2"/>
    <property type="match status" value="1"/>
</dbReference>
<reference evidence="6" key="1">
    <citation type="submission" date="2015-09" db="EMBL/GenBank/DDBJ databases">
        <authorList>
            <person name="Rodrigo-Torres Lidia"/>
            <person name="Arahal R.David."/>
        </authorList>
    </citation>
    <scope>NUCLEOTIDE SEQUENCE [LARGE SCALE GENOMIC DNA]</scope>
    <source>
        <strain evidence="6">CECT 7735</strain>
    </source>
</reference>
<dbReference type="STRING" id="1715693.PH7735_02052"/>
<evidence type="ECO:0000259" key="4">
    <source>
        <dbReference type="SMART" id="SM00797"/>
    </source>
</evidence>
<keyword evidence="2" id="KW-0378">Hydrolase</keyword>
<dbReference type="Proteomes" id="UP000051870">
    <property type="component" value="Unassembled WGS sequence"/>
</dbReference>
<accession>A0A0P1I8S1</accession>
<protein>
    <submittedName>
        <fullName evidence="5">KipI antagonist</fullName>
    </submittedName>
</protein>
<evidence type="ECO:0000256" key="2">
    <source>
        <dbReference type="ARBA" id="ARBA00022801"/>
    </source>
</evidence>
<dbReference type="Gene3D" id="2.40.100.10">
    <property type="entry name" value="Cyclophilin-like"/>
    <property type="match status" value="1"/>
</dbReference>
<dbReference type="PANTHER" id="PTHR43309">
    <property type="entry name" value="5-OXOPROLINASE SUBUNIT C"/>
    <property type="match status" value="1"/>
</dbReference>
<dbReference type="AlphaFoldDB" id="A0A0P1I8S1"/>